<proteinExistence type="predicted"/>
<protein>
    <submittedName>
        <fullName evidence="4">Uncharacterized protein</fullName>
    </submittedName>
</protein>
<keyword evidence="1" id="KW-0175">Coiled coil</keyword>
<feature type="compositionally biased region" description="Low complexity" evidence="2">
    <location>
        <begin position="48"/>
        <end position="66"/>
    </location>
</feature>
<name>A0A1I7XPW6_HETBA</name>
<organism evidence="3 4">
    <name type="scientific">Heterorhabditis bacteriophora</name>
    <name type="common">Entomopathogenic nematode worm</name>
    <dbReference type="NCBI Taxonomy" id="37862"/>
    <lineage>
        <taxon>Eukaryota</taxon>
        <taxon>Metazoa</taxon>
        <taxon>Ecdysozoa</taxon>
        <taxon>Nematoda</taxon>
        <taxon>Chromadorea</taxon>
        <taxon>Rhabditida</taxon>
        <taxon>Rhabditina</taxon>
        <taxon>Rhabditomorpha</taxon>
        <taxon>Strongyloidea</taxon>
        <taxon>Heterorhabditidae</taxon>
        <taxon>Heterorhabditis</taxon>
    </lineage>
</organism>
<reference evidence="4" key="1">
    <citation type="submission" date="2016-11" db="UniProtKB">
        <authorList>
            <consortium name="WormBaseParasite"/>
        </authorList>
    </citation>
    <scope>IDENTIFICATION</scope>
</reference>
<keyword evidence="3" id="KW-1185">Reference proteome</keyword>
<dbReference type="AlphaFoldDB" id="A0A1I7XPW6"/>
<evidence type="ECO:0000313" key="4">
    <source>
        <dbReference type="WBParaSite" id="Hba_19781"/>
    </source>
</evidence>
<feature type="region of interest" description="Disordered" evidence="2">
    <location>
        <begin position="47"/>
        <end position="72"/>
    </location>
</feature>
<accession>A0A1I7XPW6</accession>
<evidence type="ECO:0000256" key="1">
    <source>
        <dbReference type="SAM" id="Coils"/>
    </source>
</evidence>
<sequence length="180" mass="20539">MQKAERPTLGTTIRERTRALLGWDESAATSFRHHPYQKVRVRRLSGGSTCSSDCSQPSPCSISSLPESPHPAMRSTRDVQVFERLRHLVSVLPTDKNAFQIIVDTVSQVMDLEHHLEELEEKTIDYKSTIKRESPVIRTYYAAPQHPEAIFPDDLANVDVSAFKHLVYSQPVHIDPRFFQ</sequence>
<evidence type="ECO:0000256" key="2">
    <source>
        <dbReference type="SAM" id="MobiDB-lite"/>
    </source>
</evidence>
<dbReference type="WBParaSite" id="Hba_19781">
    <property type="protein sequence ID" value="Hba_19781"/>
    <property type="gene ID" value="Hba_19781"/>
</dbReference>
<feature type="coiled-coil region" evidence="1">
    <location>
        <begin position="102"/>
        <end position="129"/>
    </location>
</feature>
<dbReference type="Proteomes" id="UP000095283">
    <property type="component" value="Unplaced"/>
</dbReference>
<evidence type="ECO:0000313" key="3">
    <source>
        <dbReference type="Proteomes" id="UP000095283"/>
    </source>
</evidence>